<keyword evidence="4" id="KW-1185">Reference proteome</keyword>
<dbReference type="SUPFAM" id="SSF56281">
    <property type="entry name" value="Metallo-hydrolase/oxidoreductase"/>
    <property type="match status" value="1"/>
</dbReference>
<dbReference type="Pfam" id="PF12706">
    <property type="entry name" value="Lactamase_B_2"/>
    <property type="match status" value="1"/>
</dbReference>
<reference evidence="3 4" key="1">
    <citation type="submission" date="2016-10" db="EMBL/GenBank/DDBJ databases">
        <authorList>
            <person name="de Groot N.N."/>
        </authorList>
    </citation>
    <scope>NUCLEOTIDE SEQUENCE [LARGE SCALE GENOMIC DNA]</scope>
    <source>
        <strain evidence="3 4">DSM 46701</strain>
    </source>
</reference>
<dbReference type="OrthoDB" id="9805728at2"/>
<dbReference type="PANTHER" id="PTHR15032:SF36">
    <property type="entry name" value="METALLO-BETA-LACTAMASE DOMAIN-CONTAINING PROTEIN"/>
    <property type="match status" value="1"/>
</dbReference>
<name>A0A1H8H7E7_9BACL</name>
<accession>A0A1H8H7E7</accession>
<gene>
    <name evidence="3" type="ORF">SAMN05444955_11357</name>
</gene>
<evidence type="ECO:0000259" key="2">
    <source>
        <dbReference type="SMART" id="SM00849"/>
    </source>
</evidence>
<evidence type="ECO:0000313" key="3">
    <source>
        <dbReference type="EMBL" id="SEN51667.1"/>
    </source>
</evidence>
<dbReference type="Proteomes" id="UP000199695">
    <property type="component" value="Unassembled WGS sequence"/>
</dbReference>
<keyword evidence="1" id="KW-0812">Transmembrane</keyword>
<dbReference type="SMART" id="SM00849">
    <property type="entry name" value="Lactamase_B"/>
    <property type="match status" value="1"/>
</dbReference>
<dbReference type="GO" id="GO:0005737">
    <property type="term" value="C:cytoplasm"/>
    <property type="evidence" value="ECO:0007669"/>
    <property type="project" value="TreeGrafter"/>
</dbReference>
<organism evidence="3 4">
    <name type="scientific">Lihuaxuella thermophila</name>
    <dbReference type="NCBI Taxonomy" id="1173111"/>
    <lineage>
        <taxon>Bacteria</taxon>
        <taxon>Bacillati</taxon>
        <taxon>Bacillota</taxon>
        <taxon>Bacilli</taxon>
        <taxon>Bacillales</taxon>
        <taxon>Thermoactinomycetaceae</taxon>
        <taxon>Lihuaxuella</taxon>
    </lineage>
</organism>
<dbReference type="InterPro" id="IPR036866">
    <property type="entry name" value="RibonucZ/Hydroxyglut_hydro"/>
</dbReference>
<dbReference type="STRING" id="1173111.SAMN05444955_11357"/>
<dbReference type="PANTHER" id="PTHR15032">
    <property type="entry name" value="N-ACYL-PHOSPHATIDYLETHANOLAMINE-HYDROLYZING PHOSPHOLIPASE D"/>
    <property type="match status" value="1"/>
</dbReference>
<proteinExistence type="predicted"/>
<dbReference type="Gene3D" id="3.60.15.10">
    <property type="entry name" value="Ribonuclease Z/Hydroxyacylglutathione hydrolase-like"/>
    <property type="match status" value="1"/>
</dbReference>
<dbReference type="AlphaFoldDB" id="A0A1H8H7E7"/>
<dbReference type="EMBL" id="FOCQ01000013">
    <property type="protein sequence ID" value="SEN51667.1"/>
    <property type="molecule type" value="Genomic_DNA"/>
</dbReference>
<feature type="domain" description="Metallo-beta-lactamase" evidence="2">
    <location>
        <begin position="59"/>
        <end position="247"/>
    </location>
</feature>
<dbReference type="RefSeq" id="WP_089970631.1">
    <property type="nucleotide sequence ID" value="NZ_FOCQ01000013.1"/>
</dbReference>
<keyword evidence="1" id="KW-0472">Membrane</keyword>
<evidence type="ECO:0000313" key="4">
    <source>
        <dbReference type="Proteomes" id="UP000199695"/>
    </source>
</evidence>
<dbReference type="InterPro" id="IPR001279">
    <property type="entry name" value="Metallo-B-lactamas"/>
</dbReference>
<sequence length="325" mass="36640">MKLIVTILLVMGSLPFIAFFAFFVWFRAIKTPKPPYKQPSRWLKPLEWKDDQVTVGWVGHSTVCMNVYGTKIMTDPVLGNRVGQHLDSEGRWQVGPRRHTAPALSPEDAGRIDLILLSHAHFDHFDIPTLTKLASPDTRVITAKGTSHLLKNIPFGQVTELDGEESVLLDDGVKVTAVPVKHWGNRYPWNRSYGHTGYLIEKNGTRIFYPGDTAYTPGFRKLRETGEIDLAFMPIGAYAPDALLRAHCTPEQAWEMFLDTGARWLVPIHWDTFVLSHEPVDEPIRRLLEAAGDQQDRIVIREHGAVFQFVKTPVISEGSPFHTAG</sequence>
<protein>
    <submittedName>
        <fullName evidence="3">L-ascorbate metabolism protein UlaG, beta-lactamase superfamily</fullName>
    </submittedName>
</protein>
<feature type="transmembrane region" description="Helical" evidence="1">
    <location>
        <begin position="6"/>
        <end position="26"/>
    </location>
</feature>
<keyword evidence="1" id="KW-1133">Transmembrane helix</keyword>
<evidence type="ECO:0000256" key="1">
    <source>
        <dbReference type="SAM" id="Phobius"/>
    </source>
</evidence>